<keyword evidence="2" id="KW-1185">Reference proteome</keyword>
<sequence>MIPFSFECLTLFLATLISQLWPYAKRTIRADNATKLFQWSLKTISFHLSLCLSVCLCAHASHSFQ</sequence>
<evidence type="ECO:0000313" key="2">
    <source>
        <dbReference type="Proteomes" id="UP000076858"/>
    </source>
</evidence>
<comment type="caution">
    <text evidence="1">The sequence shown here is derived from an EMBL/GenBank/DDBJ whole genome shotgun (WGS) entry which is preliminary data.</text>
</comment>
<accession>A0A164R1E2</accession>
<name>A0A164R1E2_9CRUS</name>
<reference evidence="1 2" key="1">
    <citation type="submission" date="2016-03" db="EMBL/GenBank/DDBJ databases">
        <title>EvidentialGene: Evidence-directed Construction of Genes on Genomes.</title>
        <authorList>
            <person name="Gilbert D.G."/>
            <person name="Choi J.-H."/>
            <person name="Mockaitis K."/>
            <person name="Colbourne J."/>
            <person name="Pfrender M."/>
        </authorList>
    </citation>
    <scope>NUCLEOTIDE SEQUENCE [LARGE SCALE GENOMIC DNA]</scope>
    <source>
        <strain evidence="1 2">Xinb3</strain>
        <tissue evidence="1">Complete organism</tissue>
    </source>
</reference>
<proteinExistence type="predicted"/>
<dbReference type="EMBL" id="LRGB01002276">
    <property type="protein sequence ID" value="KZS08251.1"/>
    <property type="molecule type" value="Genomic_DNA"/>
</dbReference>
<organism evidence="1 2">
    <name type="scientific">Daphnia magna</name>
    <dbReference type="NCBI Taxonomy" id="35525"/>
    <lineage>
        <taxon>Eukaryota</taxon>
        <taxon>Metazoa</taxon>
        <taxon>Ecdysozoa</taxon>
        <taxon>Arthropoda</taxon>
        <taxon>Crustacea</taxon>
        <taxon>Branchiopoda</taxon>
        <taxon>Diplostraca</taxon>
        <taxon>Cladocera</taxon>
        <taxon>Anomopoda</taxon>
        <taxon>Daphniidae</taxon>
        <taxon>Daphnia</taxon>
    </lineage>
</organism>
<dbReference type="AlphaFoldDB" id="A0A164R1E2"/>
<protein>
    <submittedName>
        <fullName evidence="1">Uncharacterized protein</fullName>
    </submittedName>
</protein>
<dbReference type="Proteomes" id="UP000076858">
    <property type="component" value="Unassembled WGS sequence"/>
</dbReference>
<evidence type="ECO:0000313" key="1">
    <source>
        <dbReference type="EMBL" id="KZS08251.1"/>
    </source>
</evidence>
<gene>
    <name evidence="1" type="ORF">APZ42_027835</name>
</gene>